<evidence type="ECO:0000256" key="1">
    <source>
        <dbReference type="ARBA" id="ARBA00004651"/>
    </source>
</evidence>
<dbReference type="Proteomes" id="UP001301140">
    <property type="component" value="Unassembled WGS sequence"/>
</dbReference>
<keyword evidence="5 6" id="KW-0472">Membrane</keyword>
<feature type="transmembrane region" description="Helical" evidence="6">
    <location>
        <begin position="300"/>
        <end position="324"/>
    </location>
</feature>
<evidence type="ECO:0000256" key="5">
    <source>
        <dbReference type="ARBA" id="ARBA00023136"/>
    </source>
</evidence>
<dbReference type="EMBL" id="JARGEQ010000126">
    <property type="protein sequence ID" value="MDF1587377.1"/>
    <property type="molecule type" value="Genomic_DNA"/>
</dbReference>
<feature type="transmembrane region" description="Helical" evidence="6">
    <location>
        <begin position="12"/>
        <end position="36"/>
    </location>
</feature>
<comment type="caution">
    <text evidence="7">The sequence shown here is derived from an EMBL/GenBank/DDBJ whole genome shotgun (WGS) entry which is preliminary data.</text>
</comment>
<organism evidence="7 8">
    <name type="scientific">Marinimicrococcus flavescens</name>
    <dbReference type="NCBI Taxonomy" id="3031815"/>
    <lineage>
        <taxon>Bacteria</taxon>
        <taxon>Pseudomonadati</taxon>
        <taxon>Pseudomonadota</taxon>
        <taxon>Alphaproteobacteria</taxon>
        <taxon>Geminicoccales</taxon>
        <taxon>Geminicoccaceae</taxon>
        <taxon>Marinimicrococcus</taxon>
    </lineage>
</organism>
<dbReference type="GO" id="GO:0005886">
    <property type="term" value="C:plasma membrane"/>
    <property type="evidence" value="ECO:0007669"/>
    <property type="project" value="UniProtKB-SubCell"/>
</dbReference>
<feature type="transmembrane region" description="Helical" evidence="6">
    <location>
        <begin position="366"/>
        <end position="387"/>
    </location>
</feature>
<feature type="transmembrane region" description="Helical" evidence="6">
    <location>
        <begin position="330"/>
        <end position="359"/>
    </location>
</feature>
<dbReference type="RefSeq" id="WP_327789796.1">
    <property type="nucleotide sequence ID" value="NZ_JARGEQ010000126.1"/>
</dbReference>
<dbReference type="InterPro" id="IPR002797">
    <property type="entry name" value="Polysacc_synth"/>
</dbReference>
<comment type="subcellular location">
    <subcellularLocation>
        <location evidence="1">Cell membrane</location>
        <topology evidence="1">Multi-pass membrane protein</topology>
    </subcellularLocation>
</comment>
<dbReference type="Pfam" id="PF01943">
    <property type="entry name" value="Polysacc_synt"/>
    <property type="match status" value="1"/>
</dbReference>
<gene>
    <name evidence="7" type="ORF">PZ740_13400</name>
</gene>
<evidence type="ECO:0000313" key="7">
    <source>
        <dbReference type="EMBL" id="MDF1587377.1"/>
    </source>
</evidence>
<feature type="transmembrane region" description="Helical" evidence="6">
    <location>
        <begin position="393"/>
        <end position="411"/>
    </location>
</feature>
<feature type="transmembrane region" description="Helical" evidence="6">
    <location>
        <begin position="178"/>
        <end position="200"/>
    </location>
</feature>
<feature type="transmembrane region" description="Helical" evidence="6">
    <location>
        <begin position="212"/>
        <end position="230"/>
    </location>
</feature>
<accession>A0AAP4D6C8</accession>
<feature type="transmembrane region" description="Helical" evidence="6">
    <location>
        <begin position="84"/>
        <end position="108"/>
    </location>
</feature>
<evidence type="ECO:0000256" key="4">
    <source>
        <dbReference type="ARBA" id="ARBA00022989"/>
    </source>
</evidence>
<feature type="transmembrane region" description="Helical" evidence="6">
    <location>
        <begin position="447"/>
        <end position="466"/>
    </location>
</feature>
<feature type="transmembrane region" description="Helical" evidence="6">
    <location>
        <begin position="423"/>
        <end position="441"/>
    </location>
</feature>
<evidence type="ECO:0000313" key="8">
    <source>
        <dbReference type="Proteomes" id="UP001301140"/>
    </source>
</evidence>
<feature type="transmembrane region" description="Helical" evidence="6">
    <location>
        <begin position="259"/>
        <end position="279"/>
    </location>
</feature>
<evidence type="ECO:0000256" key="2">
    <source>
        <dbReference type="ARBA" id="ARBA00022475"/>
    </source>
</evidence>
<name>A0AAP4D6C8_9PROT</name>
<keyword evidence="2" id="KW-1003">Cell membrane</keyword>
<evidence type="ECO:0000256" key="6">
    <source>
        <dbReference type="SAM" id="Phobius"/>
    </source>
</evidence>
<proteinExistence type="predicted"/>
<dbReference type="PANTHER" id="PTHR30250">
    <property type="entry name" value="PST FAMILY PREDICTED COLANIC ACID TRANSPORTER"/>
    <property type="match status" value="1"/>
</dbReference>
<keyword evidence="3 6" id="KW-0812">Transmembrane</keyword>
<feature type="transmembrane region" description="Helical" evidence="6">
    <location>
        <begin position="42"/>
        <end position="63"/>
    </location>
</feature>
<dbReference type="PANTHER" id="PTHR30250:SF11">
    <property type="entry name" value="O-ANTIGEN TRANSPORTER-RELATED"/>
    <property type="match status" value="1"/>
</dbReference>
<evidence type="ECO:0000256" key="3">
    <source>
        <dbReference type="ARBA" id="ARBA00022692"/>
    </source>
</evidence>
<dbReference type="InterPro" id="IPR050833">
    <property type="entry name" value="Poly_Biosynth_Transport"/>
</dbReference>
<feature type="transmembrane region" description="Helical" evidence="6">
    <location>
        <begin position="120"/>
        <end position="141"/>
    </location>
</feature>
<keyword evidence="8" id="KW-1185">Reference proteome</keyword>
<keyword evidence="4 6" id="KW-1133">Transmembrane helix</keyword>
<reference evidence="7 8" key="1">
    <citation type="submission" date="2023-03" db="EMBL/GenBank/DDBJ databases">
        <title>YIM 152171 draft genome.</title>
        <authorList>
            <person name="Yang Z."/>
        </authorList>
    </citation>
    <scope>NUCLEOTIDE SEQUENCE [LARGE SCALE GENOMIC DNA]</scope>
    <source>
        <strain evidence="7 8">YIM 152171</strain>
    </source>
</reference>
<dbReference type="AlphaFoldDB" id="A0AAP4D6C8"/>
<protein>
    <submittedName>
        <fullName evidence="7">Oligosaccharide flippase family protein</fullName>
    </submittedName>
</protein>
<feature type="transmembrane region" description="Helical" evidence="6">
    <location>
        <begin position="153"/>
        <end position="172"/>
    </location>
</feature>
<sequence length="487" mass="50159">MSQVARQAARGTALLAAAHGSLTLSGFLVALLLARGLGPESYGIYGIIYSFLLTSELIGRLGIPQAVSRLIAERGAAEKGLEACGVTLTMLVYAGVFALFWAGAPWVAGAFELPRENGAALLRLAALDIPFYGLFFILGHILNGRRDFMGEAVATIVYSVAKALGVVLLFGFEVTIGGALLVNAGASALGVAFACWRTGAGTFALNVGFRRPILALAVPVALATTGNQLLQSLDLWALNAFGDHVLRTTKGLYVAATNLARMPGLVAFVMTAVLVPSIVRARADGDTRTVSSTICGASRFMAIVLLPVTGIVAFEGGPILSLLFSPDYAAGAPILAVLVVAHGLLNTAFFTLCGVLLAVGDERSSAVIALSAASFAALLAPVLVALFGAGGAAAGALATAGMAALATGAALHRRVGWFIDGTAVLRALLLTGLVCAASMLWKTEGLYLLLELVCLGLAYLAALPLVRLVTRADLDPFLPQRPASNEV</sequence>